<name>A0ACB7J584_PLECO</name>
<dbReference type="Proteomes" id="UP000824881">
    <property type="component" value="Unassembled WGS sequence"/>
</dbReference>
<accession>A0ACB7J584</accession>
<keyword evidence="2" id="KW-1185">Reference proteome</keyword>
<evidence type="ECO:0000313" key="1">
    <source>
        <dbReference type="EMBL" id="KAG9225266.1"/>
    </source>
</evidence>
<comment type="caution">
    <text evidence="1">The sequence shown here is derived from an EMBL/GenBank/DDBJ whole genome shotgun (WGS) entry which is preliminary data.</text>
</comment>
<reference evidence="1 2" key="1">
    <citation type="journal article" date="2021" name="Appl. Environ. Microbiol.">
        <title>Genetic linkage and physical mapping for an oyster mushroom Pleurotus cornucopiae and QTL analysis for the trait cap color.</title>
        <authorList>
            <person name="Zhang Y."/>
            <person name="Gao W."/>
            <person name="Sonnenberg A."/>
            <person name="Chen Q."/>
            <person name="Zhang J."/>
            <person name="Huang C."/>
        </authorList>
    </citation>
    <scope>NUCLEOTIDE SEQUENCE [LARGE SCALE GENOMIC DNA]</scope>
    <source>
        <strain evidence="1">CCMSSC00406</strain>
    </source>
</reference>
<sequence>MLNTEFKKLTVPQIVAVSEAEGLSLSSSDKRTRHNLYIKWEGQDEAIRARLIARARSYQYRFAQPKTASHPKGSTQDATSGNQAPLDLKAIGDVIRATGLNIPLDAGASVEDLNRFWSGLDADTLGRVIHALQTKPTTFKRKFDETEGDANDGDARESVSNNTSSDRTPVVLEFSASPTLAETVKALTEGPFLAEVDDATIRSCTNAFIDSTNNTSMKKQVCVVCARRLFIDHLKFKRLRDIPSPSCLKPAQPHPHQFIWQGMILYEHAIDMETESGHVCSECLQELEQSRMPSLSLANNMWIGNIPPVLAALSLPEQVLIARYFPAAYMVKLYPKNQNLHLDPRALTSGLKGNVTTYPLDVKALSNFIDGSSLPPHPRILAATIGITFVGLNNAPEKALRGLFRVSRAHVRNALLWLKANNPLYRHISINENNLSILPEDEVPKELRQVVKIANDGATLEKEHAGYVPQEPMSDNTVEGACRNDVDSANEEIDESIDETEPPEVIPLQSLGMIDTETTGLSDSDLLAAALKNTGDQLAQYEEATIKHGTSMVNEYPRVHNGTGLRYAGTEESPNHLLGAFPVNFPYGQGGLEIHRERPVPYQKHAQWALLYADNRFRTDLQFIFQTFGVLLKRQILSSTKVQIKRSAYRRHADTIRQLKSVDLIKASVEESKRLPFSNPIIRLFRTQLSGLRSHVMGTDESRRGIRAQIWGCTLKHGPPSLWLTINPSDIHDPLAQVLAGEEIDLDEFEAKNGPDAATRALNIASDPFAASEFFHHTIKTLLKHEFGLAVNSKGHGRLHRTPGIMGTIMAYIGTVEAQGRGMLHLHLLLWLEGAPTSQEMTAALKTEAFRDKVRRWITQNITADIEGLSTQAIDELPRNSSCSFSRPPDPRTPTYDSDKTTAIRSLSRSLQVHTCKGHGCLQVFKGVQKCKRGVPFPKAAHTWVTEAGEWGPARIHNSVVAYNPTLLLTLRCNHDVKLLTNVSNTGGIAWYITLYATKKQQKNSNSSAVLARRLAFHSLESMKDPVVDDLNRKMINRCANALSRDQEFSAPEVVGYLMGWGDRYISHHFVSIYWDSVVYALKDTYPELKDKQLWKTVVEVENEGNEQSARDGNAIVRPGPGRLEVHDQKDEYKFRPVDMETFNYWDYFLDTYEVTSGRGSKRGHETLPQFVGKWFPRRSDPDDEALYCASMLALFKPWRELGDLKAPGKSLKQSFEDFLVSCPQRLRRVMDNMEYYYTSAEAANRDRDALDNGPAAGIAAMQDDDERQEDGAQETFDAKEITDEELRNAKSSGYTDADERFATRAMFFALNAGIFEDSGAQVTDWANVSRTADYEDLEKYNEWSECIKNYTRKTEEWLPTPVSLEQQAQIQGPSQRSAEEAGLLPVMPNTEDRDDDLQASQVVGTQPPEVILNKEQSRALEIVKRHVIHEVKLHVPEPLRMVVNGCGGTGKSALIDVITATFMHLRVPHWLAKMATSGVAATRIGGTTVHSWAALGPNTKAGSIAQSSSKTLEKRTLHIRDTRYLIIDEFSMLTKSFLENLSEVSAGFHNTDKQWFGNSSSRSVARRSDLHQFPPVIRKDALYYPDPPEIGTSIGRHLFEGFSTVVTLTQQMRVQDEAWTAMLNRLRVGGCTDSDIAMVKSLVLTEGSSETPDFSSKPWSDAVLVTSRNSVRDRWNSAAIRQHCRVTKNRLYISPAEDTVGKDRREVDRNECLQILRTASRHTGKLSLEVELAIGMRGMVLLNIATESDLANGSRGTIVDIILDARETTPAVEDGTVTLKYPPACVLFKLDHSRFPRFEGLGANEIPIFPSETSFTVTDSNGQRRTIRRRQLALTPAYAFTDYKAQGQTIEHVIVDLAESTRNSLDPFHAYVALSCSRGHSTIRLLRDFRAELLQEHPSEHLVPEDARLAQLDNVTRVAYEKEQRDREATVTL</sequence>
<proteinExistence type="predicted"/>
<dbReference type="EMBL" id="WQMT02000003">
    <property type="protein sequence ID" value="KAG9225266.1"/>
    <property type="molecule type" value="Genomic_DNA"/>
</dbReference>
<gene>
    <name evidence="1" type="ORF">CCMSSC00406_0007097</name>
</gene>
<evidence type="ECO:0000313" key="2">
    <source>
        <dbReference type="Proteomes" id="UP000824881"/>
    </source>
</evidence>
<protein>
    <submittedName>
        <fullName evidence="1">Uncharacterized protein</fullName>
    </submittedName>
</protein>
<organism evidence="1 2">
    <name type="scientific">Pleurotus cornucopiae</name>
    <name type="common">Cornucopia mushroom</name>
    <dbReference type="NCBI Taxonomy" id="5321"/>
    <lineage>
        <taxon>Eukaryota</taxon>
        <taxon>Fungi</taxon>
        <taxon>Dikarya</taxon>
        <taxon>Basidiomycota</taxon>
        <taxon>Agaricomycotina</taxon>
        <taxon>Agaricomycetes</taxon>
        <taxon>Agaricomycetidae</taxon>
        <taxon>Agaricales</taxon>
        <taxon>Pleurotineae</taxon>
        <taxon>Pleurotaceae</taxon>
        <taxon>Pleurotus</taxon>
    </lineage>
</organism>